<proteinExistence type="predicted"/>
<dbReference type="GeneID" id="136085150"/>
<dbReference type="Proteomes" id="UP001652625">
    <property type="component" value="Chromosome 09"/>
</dbReference>
<dbReference type="RefSeq" id="XP_065662518.1">
    <property type="nucleotide sequence ID" value="XM_065806446.1"/>
</dbReference>
<accession>A0ABM4CL66</accession>
<protein>
    <submittedName>
        <fullName evidence="2">Uncharacterized protein LOC136085150</fullName>
    </submittedName>
</protein>
<name>A0ABM4CL66_HYDVU</name>
<organism evidence="1 2">
    <name type="scientific">Hydra vulgaris</name>
    <name type="common">Hydra</name>
    <name type="synonym">Hydra attenuata</name>
    <dbReference type="NCBI Taxonomy" id="6087"/>
    <lineage>
        <taxon>Eukaryota</taxon>
        <taxon>Metazoa</taxon>
        <taxon>Cnidaria</taxon>
        <taxon>Hydrozoa</taxon>
        <taxon>Hydroidolina</taxon>
        <taxon>Anthoathecata</taxon>
        <taxon>Aplanulata</taxon>
        <taxon>Hydridae</taxon>
        <taxon>Hydra</taxon>
    </lineage>
</organism>
<evidence type="ECO:0000313" key="2">
    <source>
        <dbReference type="RefSeq" id="XP_065662518.1"/>
    </source>
</evidence>
<evidence type="ECO:0000313" key="1">
    <source>
        <dbReference type="Proteomes" id="UP001652625"/>
    </source>
</evidence>
<keyword evidence="1" id="KW-1185">Reference proteome</keyword>
<reference evidence="2" key="1">
    <citation type="submission" date="2025-08" db="UniProtKB">
        <authorList>
            <consortium name="RefSeq"/>
        </authorList>
    </citation>
    <scope>IDENTIFICATION</scope>
</reference>
<gene>
    <name evidence="2" type="primary">LOC136085150</name>
</gene>
<sequence length="156" mass="17720">MEVIKSSILRTLPNIDGCVLNQVVKNLWEIGGKNETDLYLVKVDDLVLLKPIQQRKLLKSWATESFEQSQNSEDFIVATQSSMQMMPTVEVKNNSTNLIIKIKHVNAADWYLTLVLPWAKMSKEVQDIFAVGERPLTAHRCAVIRIIMNDVLAVCH</sequence>